<dbReference type="GO" id="GO:0015990">
    <property type="term" value="P:electron transport coupled proton transport"/>
    <property type="evidence" value="ECO:0007669"/>
    <property type="project" value="TreeGrafter"/>
</dbReference>
<dbReference type="PANTHER" id="PTHR42829">
    <property type="entry name" value="NADH-UBIQUINONE OXIDOREDUCTASE CHAIN 5"/>
    <property type="match status" value="1"/>
</dbReference>
<organism evidence="10">
    <name type="scientific">Megalobenedenia derzhavini</name>
    <dbReference type="NCBI Taxonomy" id="3068300"/>
    <lineage>
        <taxon>Eukaryota</taxon>
        <taxon>Metazoa</taxon>
        <taxon>Spiralia</taxon>
        <taxon>Lophotrochozoa</taxon>
        <taxon>Platyhelminthes</taxon>
        <taxon>Monogenea</taxon>
        <taxon>Monopisthocotylea</taxon>
        <taxon>Capsalidea</taxon>
        <taxon>Capsalidae</taxon>
        <taxon>Megalobenedenia</taxon>
    </lineage>
</organism>
<evidence type="ECO:0000256" key="5">
    <source>
        <dbReference type="ARBA" id="ARBA00023136"/>
    </source>
</evidence>
<evidence type="ECO:0000259" key="9">
    <source>
        <dbReference type="Pfam" id="PF00361"/>
    </source>
</evidence>
<dbReference type="InterPro" id="IPR001750">
    <property type="entry name" value="ND/Mrp_TM"/>
</dbReference>
<reference evidence="10" key="1">
    <citation type="submission" date="2023-07" db="EMBL/GenBank/DDBJ databases">
        <authorList>
            <person name="Cho H.-S."/>
            <person name="Kim J.-H."/>
        </authorList>
    </citation>
    <scope>NUCLEOTIDE SEQUENCE</scope>
    <source>
        <strain evidence="10">TY.Cu.Ss-01</strain>
    </source>
</reference>
<dbReference type="PRINTS" id="PR01434">
    <property type="entry name" value="NADHDHGNASE5"/>
</dbReference>
<dbReference type="GO" id="GO:0003954">
    <property type="term" value="F:NADH dehydrogenase activity"/>
    <property type="evidence" value="ECO:0007669"/>
    <property type="project" value="TreeGrafter"/>
</dbReference>
<evidence type="ECO:0000256" key="3">
    <source>
        <dbReference type="ARBA" id="ARBA00022692"/>
    </source>
</evidence>
<evidence type="ECO:0000313" key="10">
    <source>
        <dbReference type="EMBL" id="WLG31377.1"/>
    </source>
</evidence>
<feature type="transmembrane region" description="Helical" evidence="8">
    <location>
        <begin position="304"/>
        <end position="323"/>
    </location>
</feature>
<keyword evidence="5 8" id="KW-0472">Membrane</keyword>
<feature type="transmembrane region" description="Helical" evidence="8">
    <location>
        <begin position="185"/>
        <end position="204"/>
    </location>
</feature>
<dbReference type="GeneID" id="84361242"/>
<evidence type="ECO:0000256" key="8">
    <source>
        <dbReference type="SAM" id="Phobius"/>
    </source>
</evidence>
<dbReference type="GO" id="GO:0008137">
    <property type="term" value="F:NADH dehydrogenase (ubiquinone) activity"/>
    <property type="evidence" value="ECO:0007669"/>
    <property type="project" value="UniProtKB-EC"/>
</dbReference>
<geneLocation type="mitochondrion" evidence="10"/>
<protein>
    <recommendedName>
        <fullName evidence="2">NADH:ubiquinone reductase (H(+)-translocating)</fullName>
        <ecNumber evidence="2">7.1.1.2</ecNumber>
    </recommendedName>
    <alternativeName>
        <fullName evidence="6">NADH dehydrogenase subunit 5</fullName>
    </alternativeName>
</protein>
<dbReference type="PANTHER" id="PTHR42829:SF2">
    <property type="entry name" value="NADH-UBIQUINONE OXIDOREDUCTASE CHAIN 5"/>
    <property type="match status" value="1"/>
</dbReference>
<dbReference type="AlphaFoldDB" id="A0AA49QLW3"/>
<dbReference type="GO" id="GO:0016020">
    <property type="term" value="C:membrane"/>
    <property type="evidence" value="ECO:0007669"/>
    <property type="project" value="UniProtKB-SubCell"/>
</dbReference>
<dbReference type="RefSeq" id="YP_010939814.1">
    <property type="nucleotide sequence ID" value="NC_082221.1"/>
</dbReference>
<comment type="catalytic activity">
    <reaction evidence="7">
        <text>a ubiquinone + NADH + 5 H(+)(in) = a ubiquinol + NAD(+) + 4 H(+)(out)</text>
        <dbReference type="Rhea" id="RHEA:29091"/>
        <dbReference type="Rhea" id="RHEA-COMP:9565"/>
        <dbReference type="Rhea" id="RHEA-COMP:9566"/>
        <dbReference type="ChEBI" id="CHEBI:15378"/>
        <dbReference type="ChEBI" id="CHEBI:16389"/>
        <dbReference type="ChEBI" id="CHEBI:17976"/>
        <dbReference type="ChEBI" id="CHEBI:57540"/>
        <dbReference type="ChEBI" id="CHEBI:57945"/>
        <dbReference type="EC" id="7.1.1.2"/>
    </reaction>
</comment>
<evidence type="ECO:0000256" key="4">
    <source>
        <dbReference type="ARBA" id="ARBA00022989"/>
    </source>
</evidence>
<feature type="transmembrane region" description="Helical" evidence="8">
    <location>
        <begin position="125"/>
        <end position="145"/>
    </location>
</feature>
<keyword evidence="4 8" id="KW-1133">Transmembrane helix</keyword>
<feature type="transmembrane region" description="Helical" evidence="8">
    <location>
        <begin position="447"/>
        <end position="469"/>
    </location>
</feature>
<comment type="subcellular location">
    <subcellularLocation>
        <location evidence="1">Membrane</location>
        <topology evidence="1">Multi-pass membrane protein</topology>
    </subcellularLocation>
</comment>
<feature type="transmembrane region" description="Helical" evidence="8">
    <location>
        <begin position="72"/>
        <end position="91"/>
    </location>
</feature>
<feature type="transmembrane region" description="Helical" evidence="8">
    <location>
        <begin position="343"/>
        <end position="369"/>
    </location>
</feature>
<dbReference type="EMBL" id="OR396881">
    <property type="protein sequence ID" value="WLG31377.1"/>
    <property type="molecule type" value="Genomic_DNA"/>
</dbReference>
<feature type="transmembrane region" description="Helical" evidence="8">
    <location>
        <begin position="210"/>
        <end position="233"/>
    </location>
</feature>
<keyword evidence="10" id="KW-0496">Mitochondrion</keyword>
<dbReference type="Pfam" id="PF00361">
    <property type="entry name" value="Proton_antipo_M"/>
    <property type="match status" value="1"/>
</dbReference>
<dbReference type="InterPro" id="IPR003945">
    <property type="entry name" value="NU5C-like"/>
</dbReference>
<feature type="transmembrane region" description="Helical" evidence="8">
    <location>
        <begin position="489"/>
        <end position="509"/>
    </location>
</feature>
<feature type="transmembrane region" description="Helical" evidence="8">
    <location>
        <begin position="97"/>
        <end position="113"/>
    </location>
</feature>
<evidence type="ECO:0000256" key="1">
    <source>
        <dbReference type="ARBA" id="ARBA00004141"/>
    </source>
</evidence>
<evidence type="ECO:0000256" key="2">
    <source>
        <dbReference type="ARBA" id="ARBA00012944"/>
    </source>
</evidence>
<dbReference type="EC" id="7.1.1.2" evidence="2"/>
<evidence type="ECO:0000256" key="7">
    <source>
        <dbReference type="ARBA" id="ARBA00049551"/>
    </source>
</evidence>
<accession>A0AA49QLW3</accession>
<evidence type="ECO:0000256" key="6">
    <source>
        <dbReference type="ARBA" id="ARBA00031027"/>
    </source>
</evidence>
<name>A0AA49QLW3_9PLAT</name>
<feature type="transmembrane region" description="Helical" evidence="8">
    <location>
        <begin position="405"/>
        <end position="426"/>
    </location>
</feature>
<feature type="transmembrane region" description="Helical" evidence="8">
    <location>
        <begin position="39"/>
        <end position="60"/>
    </location>
</feature>
<dbReference type="GO" id="GO:0042773">
    <property type="term" value="P:ATP synthesis coupled electron transport"/>
    <property type="evidence" value="ECO:0007669"/>
    <property type="project" value="InterPro"/>
</dbReference>
<dbReference type="CTD" id="4540"/>
<gene>
    <name evidence="10" type="primary">ND5</name>
</gene>
<feature type="domain" description="NADH:quinone oxidoreductase/Mrp antiporter transmembrane" evidence="9">
    <location>
        <begin position="88"/>
        <end position="355"/>
    </location>
</feature>
<feature type="transmembrane region" description="Helical" evidence="8">
    <location>
        <begin position="381"/>
        <end position="399"/>
    </location>
</feature>
<feature type="transmembrane region" description="Helical" evidence="8">
    <location>
        <begin position="151"/>
        <end position="173"/>
    </location>
</feature>
<sequence length="512" mass="58114">MLFIFFLVLFFFFTINYGLSIFFNTTAHCGLELSYCLDIISNTCLIMLLVCGIISIYFSLHYYSWLSNYLNYLIVFFLLIMCYLVCTNNMINTLISWEYLGFVSFLLILYYSNYDTSRAANITLVSSRFGDVGLFILLGLSYFFYPFNYIFIISALLVLITKSAILPFSSWLLEAMRAPTPVSCLVHSSTLVAAGIWFLMRYSYGFSITTINILFFCALITIILSSISALILLDTKKLVALSTCNNISWCVVYFCLGSTDLCLIQLLSHGIAKCMLFCSVGDLLQSSGGNQINSGLYSSVNQNIVSSFLPGVLVFFISGLPYLGVFFTKHLLLGGIGLNSNLVLWIIVFFCVFLTYVYSFRLFLIICNLNYGQNSGIQSTYNFMSTILLLSCVTNFLLVGNLEEISYLTFINSLIILVVQGLGLYIGSFFYSNMNYNLVNGFLGQDFLILINNMIFNVLSIFFLILGSFRFERYLQKLNNNTNIFNVNFANILQIMVFFCFFFVSLFCCNLL</sequence>
<keyword evidence="3 8" id="KW-0812">Transmembrane</keyword>
<proteinExistence type="predicted"/>